<dbReference type="RefSeq" id="XP_026677517.1">
    <property type="nucleotide sequence ID" value="XM_026821716.1"/>
</dbReference>
<dbReference type="AlphaFoldDB" id="A0A3Q0IMR4"/>
<reference evidence="2" key="1">
    <citation type="submission" date="2025-08" db="UniProtKB">
        <authorList>
            <consortium name="RefSeq"/>
        </authorList>
    </citation>
    <scope>IDENTIFICATION</scope>
</reference>
<dbReference type="PANTHER" id="PTHR34415">
    <property type="entry name" value="INTEGRASE CATALYTIC DOMAIN-CONTAINING PROTEIN"/>
    <property type="match status" value="1"/>
</dbReference>
<protein>
    <submittedName>
        <fullName evidence="2">Uncharacterized protein LOC113466379</fullName>
    </submittedName>
</protein>
<evidence type="ECO:0000313" key="1">
    <source>
        <dbReference type="Proteomes" id="UP000079169"/>
    </source>
</evidence>
<name>A0A3Q0IMR4_DIACI</name>
<organism evidence="1 2">
    <name type="scientific">Diaphorina citri</name>
    <name type="common">Asian citrus psyllid</name>
    <dbReference type="NCBI Taxonomy" id="121845"/>
    <lineage>
        <taxon>Eukaryota</taxon>
        <taxon>Metazoa</taxon>
        <taxon>Ecdysozoa</taxon>
        <taxon>Arthropoda</taxon>
        <taxon>Hexapoda</taxon>
        <taxon>Insecta</taxon>
        <taxon>Pterygota</taxon>
        <taxon>Neoptera</taxon>
        <taxon>Paraneoptera</taxon>
        <taxon>Hemiptera</taxon>
        <taxon>Sternorrhyncha</taxon>
        <taxon>Psylloidea</taxon>
        <taxon>Psyllidae</taxon>
        <taxon>Diaphorininae</taxon>
        <taxon>Diaphorina</taxon>
    </lineage>
</organism>
<keyword evidence="1" id="KW-1185">Reference proteome</keyword>
<dbReference type="PaxDb" id="121845-A0A3Q0IMR4"/>
<dbReference type="STRING" id="121845.A0A3Q0IMR4"/>
<dbReference type="KEGG" id="dci:113466379"/>
<dbReference type="PANTHER" id="PTHR34415:SF1">
    <property type="entry name" value="INTEGRASE CATALYTIC DOMAIN-CONTAINING PROTEIN"/>
    <property type="match status" value="1"/>
</dbReference>
<accession>A0A3Q0IMR4</accession>
<sequence>MDFLRVQSCCQLKCYDIIDVDKQKSFFLNFSELKTKNDKDNFILRCMEAHVPKQVNTTYKRKTQALYSWKYYWTRQDEKLQVCMTFLLSVLQIGRKRIRTIQGKFSKGQSIMHDQRGKHTNRPRTISDEVWQLVQVHWASIPHTESHYSSAKSSKKYFVNPELNVKKVYKLFQKYYESVNGRQLSNLKYRTYCRYFQNKSDYAFRQPRTDVCDFCTECKIKLKMDPNDSCKTLFELHLRRFQKYKEMKAQILSPSGFEDNLVLEFDFAQNLALPKLNVNRQYYSRQLSLYVFNVHVHNNGESFLFYFMEHEARKNSDAVCSMLYETISRQLLPSHKQIVLLSDAAGGQNKNGTMVQFCSYIANSLKVKISHLFPVRGHSYNICDRNFGLYGKILKKKQRVSTISDYVRIFKRSRQNPCPFVIINAANGILRKWSTALAQFCHKSPVNKNTKFTIQQFVQLKYDTHGNVLASKSFSPNLIPFKVLLFGNTMNKTFDLHLMDGKPITKDKEKDLKDLMKFLLPSKAKWFDHHVFSSNLKITDHLSDTEDDSETEY</sequence>
<proteinExistence type="predicted"/>
<dbReference type="Proteomes" id="UP000079169">
    <property type="component" value="Unplaced"/>
</dbReference>
<gene>
    <name evidence="2" type="primary">LOC113466379</name>
</gene>
<dbReference type="GeneID" id="113466379"/>
<evidence type="ECO:0000313" key="2">
    <source>
        <dbReference type="RefSeq" id="XP_026677517.1"/>
    </source>
</evidence>